<dbReference type="EMBL" id="MU267621">
    <property type="protein sequence ID" value="KAH7913957.1"/>
    <property type="molecule type" value="Genomic_DNA"/>
</dbReference>
<proteinExistence type="predicted"/>
<accession>A0ACB8AL38</accession>
<keyword evidence="2" id="KW-1185">Reference proteome</keyword>
<evidence type="ECO:0000313" key="2">
    <source>
        <dbReference type="Proteomes" id="UP000790377"/>
    </source>
</evidence>
<organism evidence="1 2">
    <name type="scientific">Hygrophoropsis aurantiaca</name>
    <dbReference type="NCBI Taxonomy" id="72124"/>
    <lineage>
        <taxon>Eukaryota</taxon>
        <taxon>Fungi</taxon>
        <taxon>Dikarya</taxon>
        <taxon>Basidiomycota</taxon>
        <taxon>Agaricomycotina</taxon>
        <taxon>Agaricomycetes</taxon>
        <taxon>Agaricomycetidae</taxon>
        <taxon>Boletales</taxon>
        <taxon>Coniophorineae</taxon>
        <taxon>Hygrophoropsidaceae</taxon>
        <taxon>Hygrophoropsis</taxon>
    </lineage>
</organism>
<gene>
    <name evidence="1" type="ORF">BJ138DRAFT_1080519</name>
</gene>
<name>A0ACB8AL38_9AGAM</name>
<sequence length="622" mass="69988">MKDIFIVLVFSVLTCVHTANGTQRYTLNHRPYELIIRRNNTAETEKCMVISFGDTQPHKELRTSDYVLEKTPIPQPRGQQLQEVLRIISHDQLTLFRTARSLCPNDIFDSYGSRDTTGSIASQTVFSKEGHRNYAYDNGVDLPNLEVIPLITSGRPDNRVDLAFFSDGYTANEREKFIKDAGRLAKDLSANQTFHTVTPLMNYWAVFTPSKESGVGVGGIPKDTVYGLYRDGTELRGLYSSKPEIALAACASLRDQCNYAILLGNDPLYGGLGGEYTSVTASLANGALVLRHEIGHSIIDVGEEYDGGFAYFGVNSAQDRSSLTWSHWLTKSESKAPPREERSVMAMQAYPWTLLNSATPWTYSFPSSGIYSRYLVKFSLSGIPNKEDLGVLLDGVKLEWTPRKNIGVDRWHYNIQVGKPLKRGIHKIEFKLKNKRTEGIAQLCSVEILEFGTESEFNASSAYYGAFPTFDMNNQTSYRPTYEGCLMRSVAYPNFCKVCLEGLWMSLLKRIDLIDGTRQSCTWQRAPLPDTSAQWRRILELDLVPLAQLRKAPVTTNESYGITWFRNGKEIQGSANRIRVVVDDVPATYDVEVELVTDEVRLDKNGWLTAGRTFTFDSRCGR</sequence>
<reference evidence="1" key="1">
    <citation type="journal article" date="2021" name="New Phytol.">
        <title>Evolutionary innovations through gain and loss of genes in the ectomycorrhizal Boletales.</title>
        <authorList>
            <person name="Wu G."/>
            <person name="Miyauchi S."/>
            <person name="Morin E."/>
            <person name="Kuo A."/>
            <person name="Drula E."/>
            <person name="Varga T."/>
            <person name="Kohler A."/>
            <person name="Feng B."/>
            <person name="Cao Y."/>
            <person name="Lipzen A."/>
            <person name="Daum C."/>
            <person name="Hundley H."/>
            <person name="Pangilinan J."/>
            <person name="Johnson J."/>
            <person name="Barry K."/>
            <person name="LaButti K."/>
            <person name="Ng V."/>
            <person name="Ahrendt S."/>
            <person name="Min B."/>
            <person name="Choi I.G."/>
            <person name="Park H."/>
            <person name="Plett J.M."/>
            <person name="Magnuson J."/>
            <person name="Spatafora J.W."/>
            <person name="Nagy L.G."/>
            <person name="Henrissat B."/>
            <person name="Grigoriev I.V."/>
            <person name="Yang Z.L."/>
            <person name="Xu J."/>
            <person name="Martin F.M."/>
        </authorList>
    </citation>
    <scope>NUCLEOTIDE SEQUENCE</scope>
    <source>
        <strain evidence="1">ATCC 28755</strain>
    </source>
</reference>
<protein>
    <submittedName>
        <fullName evidence="1">IgA peptidase M64-domain-containing protein</fullName>
    </submittedName>
</protein>
<evidence type="ECO:0000313" key="1">
    <source>
        <dbReference type="EMBL" id="KAH7913957.1"/>
    </source>
</evidence>
<comment type="caution">
    <text evidence="1">The sequence shown here is derived from an EMBL/GenBank/DDBJ whole genome shotgun (WGS) entry which is preliminary data.</text>
</comment>
<dbReference type="Proteomes" id="UP000790377">
    <property type="component" value="Unassembled WGS sequence"/>
</dbReference>